<organism evidence="2 3">
    <name type="scientific">Devosia crocina</name>
    <dbReference type="NCBI Taxonomy" id="429728"/>
    <lineage>
        <taxon>Bacteria</taxon>
        <taxon>Pseudomonadati</taxon>
        <taxon>Pseudomonadota</taxon>
        <taxon>Alphaproteobacteria</taxon>
        <taxon>Hyphomicrobiales</taxon>
        <taxon>Devosiaceae</taxon>
        <taxon>Devosia</taxon>
    </lineage>
</organism>
<sequence>MRHALAILISAASLIVAPGPATAQTSSEYAEMSNAAVSHLECALLATPEDAQRHYDQSVRLLDTFKEAARSGLVDPQDLYDYVPEQFWGMGRFVASNEFHLGVLHEELSLKHRDLFRKGSFADPQEYFAQAYRAANCGMIR</sequence>
<dbReference type="RefSeq" id="WP_092423048.1">
    <property type="nucleotide sequence ID" value="NZ_FPCK01000001.1"/>
</dbReference>
<keyword evidence="3" id="KW-1185">Reference proteome</keyword>
<keyword evidence="1" id="KW-0732">Signal</keyword>
<feature type="signal peptide" evidence="1">
    <location>
        <begin position="1"/>
        <end position="23"/>
    </location>
</feature>
<dbReference type="AlphaFoldDB" id="A0A1I7NC52"/>
<dbReference type="EMBL" id="FPCK01000001">
    <property type="protein sequence ID" value="SFV32229.1"/>
    <property type="molecule type" value="Genomic_DNA"/>
</dbReference>
<accession>A0A1I7NC52</accession>
<dbReference type="STRING" id="429728.SAMN05216456_1578"/>
<gene>
    <name evidence="2" type="ORF">SAMN05216456_1578</name>
</gene>
<protein>
    <submittedName>
        <fullName evidence="2">Uncharacterized protein</fullName>
    </submittedName>
</protein>
<dbReference type="Proteomes" id="UP000199074">
    <property type="component" value="Unassembled WGS sequence"/>
</dbReference>
<name>A0A1I7NC52_9HYPH</name>
<evidence type="ECO:0000256" key="1">
    <source>
        <dbReference type="SAM" id="SignalP"/>
    </source>
</evidence>
<feature type="chain" id="PRO_5011619568" evidence="1">
    <location>
        <begin position="24"/>
        <end position="141"/>
    </location>
</feature>
<evidence type="ECO:0000313" key="3">
    <source>
        <dbReference type="Proteomes" id="UP000199074"/>
    </source>
</evidence>
<proteinExistence type="predicted"/>
<reference evidence="2 3" key="1">
    <citation type="submission" date="2016-10" db="EMBL/GenBank/DDBJ databases">
        <authorList>
            <person name="de Groot N.N."/>
        </authorList>
    </citation>
    <scope>NUCLEOTIDE SEQUENCE [LARGE SCALE GENOMIC DNA]</scope>
    <source>
        <strain evidence="2 3">IPL20</strain>
    </source>
</reference>
<evidence type="ECO:0000313" key="2">
    <source>
        <dbReference type="EMBL" id="SFV32229.1"/>
    </source>
</evidence>